<evidence type="ECO:0000313" key="2">
    <source>
        <dbReference type="EMBL" id="MFC3716249.1"/>
    </source>
</evidence>
<evidence type="ECO:0000313" key="3">
    <source>
        <dbReference type="Proteomes" id="UP001595705"/>
    </source>
</evidence>
<protein>
    <recommendedName>
        <fullName evidence="4">Entry exclusion lipoprotein TrbK</fullName>
    </recommendedName>
</protein>
<evidence type="ECO:0008006" key="4">
    <source>
        <dbReference type="Google" id="ProtNLM"/>
    </source>
</evidence>
<proteinExistence type="predicted"/>
<dbReference type="PROSITE" id="PS51257">
    <property type="entry name" value="PROKAR_LIPOPROTEIN"/>
    <property type="match status" value="1"/>
</dbReference>
<reference evidence="3" key="1">
    <citation type="journal article" date="2019" name="Int. J. Syst. Evol. Microbiol.">
        <title>The Global Catalogue of Microorganisms (GCM) 10K type strain sequencing project: providing services to taxonomists for standard genome sequencing and annotation.</title>
        <authorList>
            <consortium name="The Broad Institute Genomics Platform"/>
            <consortium name="The Broad Institute Genome Sequencing Center for Infectious Disease"/>
            <person name="Wu L."/>
            <person name="Ma J."/>
        </authorList>
    </citation>
    <scope>NUCLEOTIDE SEQUENCE [LARGE SCALE GENOMIC DNA]</scope>
    <source>
        <strain evidence="3">KCTC 42441</strain>
    </source>
</reference>
<dbReference type="RefSeq" id="WP_386743359.1">
    <property type="nucleotide sequence ID" value="NZ_JBHRYA010000007.1"/>
</dbReference>
<accession>A0ABV7XN64</accession>
<sequence length="76" mass="7984">MRLPVLLAIAVAASACGGVEYRDTNAAVDANPLCASAPSQPGEPTSKDCERTTEATWSSERKDQGEPLDFSGKNDD</sequence>
<gene>
    <name evidence="2" type="ORF">ACFONC_08800</name>
</gene>
<feature type="region of interest" description="Disordered" evidence="1">
    <location>
        <begin position="36"/>
        <end position="76"/>
    </location>
</feature>
<organism evidence="2 3">
    <name type="scientific">Luteimonas soli</name>
    <dbReference type="NCBI Taxonomy" id="1648966"/>
    <lineage>
        <taxon>Bacteria</taxon>
        <taxon>Pseudomonadati</taxon>
        <taxon>Pseudomonadota</taxon>
        <taxon>Gammaproteobacteria</taxon>
        <taxon>Lysobacterales</taxon>
        <taxon>Lysobacteraceae</taxon>
        <taxon>Luteimonas</taxon>
    </lineage>
</organism>
<dbReference type="EMBL" id="JBHRYA010000007">
    <property type="protein sequence ID" value="MFC3716249.1"/>
    <property type="molecule type" value="Genomic_DNA"/>
</dbReference>
<evidence type="ECO:0000256" key="1">
    <source>
        <dbReference type="SAM" id="MobiDB-lite"/>
    </source>
</evidence>
<name>A0ABV7XN64_9GAMM</name>
<feature type="compositionally biased region" description="Basic and acidic residues" evidence="1">
    <location>
        <begin position="45"/>
        <end position="65"/>
    </location>
</feature>
<comment type="caution">
    <text evidence="2">The sequence shown here is derived from an EMBL/GenBank/DDBJ whole genome shotgun (WGS) entry which is preliminary data.</text>
</comment>
<keyword evidence="3" id="KW-1185">Reference proteome</keyword>
<dbReference type="Proteomes" id="UP001595705">
    <property type="component" value="Unassembled WGS sequence"/>
</dbReference>